<keyword evidence="2" id="KW-1003">Cell membrane</keyword>
<dbReference type="RefSeq" id="WP_285760414.1">
    <property type="nucleotide sequence ID" value="NZ_BSQG01000005.1"/>
</dbReference>
<feature type="region of interest" description="Disordered" evidence="6">
    <location>
        <begin position="330"/>
        <end position="404"/>
    </location>
</feature>
<dbReference type="Pfam" id="PF03631">
    <property type="entry name" value="Virul_fac_BrkB"/>
    <property type="match status" value="1"/>
</dbReference>
<accession>A0A9W6P8E3</accession>
<keyword evidence="5 7" id="KW-0472">Membrane</keyword>
<protein>
    <submittedName>
        <fullName evidence="8">Membrane protein</fullName>
    </submittedName>
</protein>
<evidence type="ECO:0000256" key="3">
    <source>
        <dbReference type="ARBA" id="ARBA00022692"/>
    </source>
</evidence>
<feature type="transmembrane region" description="Helical" evidence="7">
    <location>
        <begin position="159"/>
        <end position="179"/>
    </location>
</feature>
<feature type="compositionally biased region" description="Basic and acidic residues" evidence="6">
    <location>
        <begin position="363"/>
        <end position="373"/>
    </location>
</feature>
<feature type="transmembrane region" description="Helical" evidence="7">
    <location>
        <begin position="230"/>
        <end position="251"/>
    </location>
</feature>
<dbReference type="GO" id="GO:0005886">
    <property type="term" value="C:plasma membrane"/>
    <property type="evidence" value="ECO:0007669"/>
    <property type="project" value="UniProtKB-SubCell"/>
</dbReference>
<organism evidence="8 9">
    <name type="scientific">Nocardiopsis ansamitocini</name>
    <dbReference type="NCBI Taxonomy" id="1670832"/>
    <lineage>
        <taxon>Bacteria</taxon>
        <taxon>Bacillati</taxon>
        <taxon>Actinomycetota</taxon>
        <taxon>Actinomycetes</taxon>
        <taxon>Streptosporangiales</taxon>
        <taxon>Nocardiopsidaceae</taxon>
        <taxon>Nocardiopsis</taxon>
    </lineage>
</organism>
<proteinExistence type="predicted"/>
<dbReference type="Proteomes" id="UP001165092">
    <property type="component" value="Unassembled WGS sequence"/>
</dbReference>
<reference evidence="8" key="1">
    <citation type="submission" date="2023-02" db="EMBL/GenBank/DDBJ databases">
        <title>Nocardiopsis ansamitocini NBRC 112285.</title>
        <authorList>
            <person name="Ichikawa N."/>
            <person name="Sato H."/>
            <person name="Tonouchi N."/>
        </authorList>
    </citation>
    <scope>NUCLEOTIDE SEQUENCE</scope>
    <source>
        <strain evidence="8">NBRC 112285</strain>
    </source>
</reference>
<evidence type="ECO:0000256" key="5">
    <source>
        <dbReference type="ARBA" id="ARBA00023136"/>
    </source>
</evidence>
<evidence type="ECO:0000256" key="7">
    <source>
        <dbReference type="SAM" id="Phobius"/>
    </source>
</evidence>
<feature type="compositionally biased region" description="Polar residues" evidence="6">
    <location>
        <begin position="395"/>
        <end position="404"/>
    </location>
</feature>
<comment type="subcellular location">
    <subcellularLocation>
        <location evidence="1">Cell membrane</location>
        <topology evidence="1">Multi-pass membrane protein</topology>
    </subcellularLocation>
</comment>
<keyword evidence="4 7" id="KW-1133">Transmembrane helix</keyword>
<dbReference type="AlphaFoldDB" id="A0A9W6P8E3"/>
<evidence type="ECO:0000256" key="1">
    <source>
        <dbReference type="ARBA" id="ARBA00004651"/>
    </source>
</evidence>
<name>A0A9W6P8E3_9ACTN</name>
<feature type="transmembrane region" description="Helical" evidence="7">
    <location>
        <begin position="263"/>
        <end position="284"/>
    </location>
</feature>
<evidence type="ECO:0000256" key="4">
    <source>
        <dbReference type="ARBA" id="ARBA00022989"/>
    </source>
</evidence>
<evidence type="ECO:0000256" key="2">
    <source>
        <dbReference type="ARBA" id="ARBA00022475"/>
    </source>
</evidence>
<feature type="transmembrane region" description="Helical" evidence="7">
    <location>
        <begin position="199"/>
        <end position="218"/>
    </location>
</feature>
<dbReference type="EMBL" id="BSQG01000005">
    <property type="protein sequence ID" value="GLU48954.1"/>
    <property type="molecule type" value="Genomic_DNA"/>
</dbReference>
<gene>
    <name evidence="8" type="ORF">Nans01_33050</name>
</gene>
<dbReference type="PANTHER" id="PTHR30213">
    <property type="entry name" value="INNER MEMBRANE PROTEIN YHJD"/>
    <property type="match status" value="1"/>
</dbReference>
<evidence type="ECO:0000256" key="6">
    <source>
        <dbReference type="SAM" id="MobiDB-lite"/>
    </source>
</evidence>
<evidence type="ECO:0000313" key="8">
    <source>
        <dbReference type="EMBL" id="GLU48954.1"/>
    </source>
</evidence>
<evidence type="ECO:0000313" key="9">
    <source>
        <dbReference type="Proteomes" id="UP001165092"/>
    </source>
</evidence>
<keyword evidence="3 7" id="KW-0812">Transmembrane</keyword>
<feature type="transmembrane region" description="Helical" evidence="7">
    <location>
        <begin position="110"/>
        <end position="128"/>
    </location>
</feature>
<dbReference type="PANTHER" id="PTHR30213:SF0">
    <property type="entry name" value="UPF0761 MEMBRANE PROTEIN YIHY"/>
    <property type="match status" value="1"/>
</dbReference>
<dbReference type="InterPro" id="IPR017039">
    <property type="entry name" value="Virul_fac_BrkB"/>
</dbReference>
<keyword evidence="9" id="KW-1185">Reference proteome</keyword>
<sequence>MRRISDRIRQAAEDARDRHPRTGAAGTLVVRTVKSVIRVRVLGLAAESAFFTLLSLPALLLGLLGTLGYYSSVLGADTVLEIRVWILDLAARVLTSETVDSLVAPLVDDFLGGVQGGIISLTFLVSLWSGSRAMSVFIESITIAYGLADVRGYIHHRGLAFLAYLGGLLFALLVLPVLVAGPDLIRRLLPFLDEPLRLAYWPAVGILLLVCIVTLYTVSVPVRTPLWRHLPGGILAMLILLLGSVGLRVYLDVSFGQVSIYGSLAAPIAIMAWLYVMALAILIGSSLNAEIDAMWPTPTTAEARAEIAARRHAWAVRNVRYREEALQSLAESTEAKKGNNGNDDTPGETVTDGAPPVDTGAVGREDAPDRPVPDDVAACPAPAVPVARPAGESATIASRTTEDH</sequence>
<feature type="compositionally biased region" description="Low complexity" evidence="6">
    <location>
        <begin position="374"/>
        <end position="390"/>
    </location>
</feature>
<feature type="transmembrane region" description="Helical" evidence="7">
    <location>
        <begin position="41"/>
        <end position="64"/>
    </location>
</feature>
<comment type="caution">
    <text evidence="8">The sequence shown here is derived from an EMBL/GenBank/DDBJ whole genome shotgun (WGS) entry which is preliminary data.</text>
</comment>